<name>B3RU30_TRIAD</name>
<evidence type="ECO:0000256" key="6">
    <source>
        <dbReference type="SAM" id="Phobius"/>
    </source>
</evidence>
<dbReference type="RefSeq" id="XP_002111304.1">
    <property type="nucleotide sequence ID" value="XM_002111268.1"/>
</dbReference>
<dbReference type="GeneID" id="6752978"/>
<dbReference type="InParanoid" id="B3RU30"/>
<organism evidence="7 8">
    <name type="scientific">Trichoplax adhaerens</name>
    <name type="common">Trichoplax reptans</name>
    <dbReference type="NCBI Taxonomy" id="10228"/>
    <lineage>
        <taxon>Eukaryota</taxon>
        <taxon>Metazoa</taxon>
        <taxon>Placozoa</taxon>
        <taxon>Uniplacotomia</taxon>
        <taxon>Trichoplacea</taxon>
        <taxon>Trichoplacidae</taxon>
        <taxon>Trichoplax</taxon>
    </lineage>
</organism>
<comment type="subcellular location">
    <subcellularLocation>
        <location evidence="1">Membrane</location>
        <topology evidence="1">Multi-pass membrane protein</topology>
    </subcellularLocation>
</comment>
<dbReference type="PANTHER" id="PTHR13628:SF1">
    <property type="entry name" value="TRANSMEMBRANE PROTEIN 267"/>
    <property type="match status" value="1"/>
</dbReference>
<sequence length="202" mass="23116">MLLDYVATVGLGIFCYLADALMDVSFIRQNTILRAITDNAAHGIIAAWSWAIAIGLSINWKTASEIFLCFICSSGLDVDHFIAARSIKLKDALALNRRPFLHATSLILFLFFVTVIVVRYMPLSVYHKMKYLPYIFLAASLSHHFRDGYRRGLWFAPFGSSRPLPYTLYVSLTMVLPWILIYLMWITESERKIKKSKILLNV</sequence>
<dbReference type="HOGENOM" id="CLU_074966_1_0_1"/>
<dbReference type="PhylomeDB" id="B3RU30"/>
<dbReference type="eggNOG" id="ENOG502QQ1U">
    <property type="taxonomic scope" value="Eukaryota"/>
</dbReference>
<keyword evidence="3 6" id="KW-0812">Transmembrane</keyword>
<dbReference type="AlphaFoldDB" id="B3RU30"/>
<dbReference type="PANTHER" id="PTHR13628">
    <property type="entry name" value="TRANSMEMBRANE PROTEIN 267"/>
    <property type="match status" value="1"/>
</dbReference>
<evidence type="ECO:0000256" key="4">
    <source>
        <dbReference type="ARBA" id="ARBA00022989"/>
    </source>
</evidence>
<dbReference type="OMA" id="FYICTAC"/>
<keyword evidence="5 6" id="KW-0472">Membrane</keyword>
<dbReference type="InterPro" id="IPR026572">
    <property type="entry name" value="TMEM267"/>
</dbReference>
<dbReference type="OrthoDB" id="10014558at2759"/>
<dbReference type="KEGG" id="tad:TRIADDRAFT_23383"/>
<accession>B3RU30</accession>
<evidence type="ECO:0000256" key="1">
    <source>
        <dbReference type="ARBA" id="ARBA00004141"/>
    </source>
</evidence>
<reference evidence="7 8" key="1">
    <citation type="journal article" date="2008" name="Nature">
        <title>The Trichoplax genome and the nature of placozoans.</title>
        <authorList>
            <person name="Srivastava M."/>
            <person name="Begovic E."/>
            <person name="Chapman J."/>
            <person name="Putnam N.H."/>
            <person name="Hellsten U."/>
            <person name="Kawashima T."/>
            <person name="Kuo A."/>
            <person name="Mitros T."/>
            <person name="Salamov A."/>
            <person name="Carpenter M.L."/>
            <person name="Signorovitch A.Y."/>
            <person name="Moreno M.A."/>
            <person name="Kamm K."/>
            <person name="Grimwood J."/>
            <person name="Schmutz J."/>
            <person name="Shapiro H."/>
            <person name="Grigoriev I.V."/>
            <person name="Buss L.W."/>
            <person name="Schierwater B."/>
            <person name="Dellaporta S.L."/>
            <person name="Rokhsar D.S."/>
        </authorList>
    </citation>
    <scope>NUCLEOTIDE SEQUENCE [LARGE SCALE GENOMIC DNA]</scope>
    <source>
        <strain evidence="7 8">Grell-BS-1999</strain>
    </source>
</reference>
<evidence type="ECO:0000256" key="2">
    <source>
        <dbReference type="ARBA" id="ARBA00013977"/>
    </source>
</evidence>
<feature type="transmembrane region" description="Helical" evidence="6">
    <location>
        <begin position="6"/>
        <end position="27"/>
    </location>
</feature>
<proteinExistence type="predicted"/>
<dbReference type="CTD" id="6752978"/>
<evidence type="ECO:0000256" key="5">
    <source>
        <dbReference type="ARBA" id="ARBA00023136"/>
    </source>
</evidence>
<evidence type="ECO:0000256" key="3">
    <source>
        <dbReference type="ARBA" id="ARBA00022692"/>
    </source>
</evidence>
<gene>
    <name evidence="7" type="ORF">TRIADDRAFT_23383</name>
</gene>
<keyword evidence="4 6" id="KW-1133">Transmembrane helix</keyword>
<evidence type="ECO:0000313" key="8">
    <source>
        <dbReference type="Proteomes" id="UP000009022"/>
    </source>
</evidence>
<protein>
    <recommendedName>
        <fullName evidence="2">Transmembrane protein 267</fullName>
    </recommendedName>
</protein>
<dbReference type="EMBL" id="DS985244">
    <property type="protein sequence ID" value="EDV25271.1"/>
    <property type="molecule type" value="Genomic_DNA"/>
</dbReference>
<feature type="transmembrane region" description="Helical" evidence="6">
    <location>
        <begin position="100"/>
        <end position="119"/>
    </location>
</feature>
<dbReference type="GO" id="GO:0016020">
    <property type="term" value="C:membrane"/>
    <property type="evidence" value="ECO:0007669"/>
    <property type="project" value="UniProtKB-SubCell"/>
</dbReference>
<evidence type="ECO:0000313" key="7">
    <source>
        <dbReference type="EMBL" id="EDV25271.1"/>
    </source>
</evidence>
<dbReference type="Proteomes" id="UP000009022">
    <property type="component" value="Unassembled WGS sequence"/>
</dbReference>
<keyword evidence="8" id="KW-1185">Reference proteome</keyword>
<feature type="transmembrane region" description="Helical" evidence="6">
    <location>
        <begin position="166"/>
        <end position="187"/>
    </location>
</feature>